<accession>A0A239TBB3</accession>
<dbReference type="GO" id="GO:0003676">
    <property type="term" value="F:nucleic acid binding"/>
    <property type="evidence" value="ECO:0007669"/>
    <property type="project" value="InterPro"/>
</dbReference>
<proteinExistence type="inferred from homology"/>
<dbReference type="AlphaFoldDB" id="A0A239TBB3"/>
<dbReference type="InterPro" id="IPR011335">
    <property type="entry name" value="Restrct_endonuc-II-like"/>
</dbReference>
<comment type="similarity">
    <text evidence="1 2">Belongs to the UPF0102 family.</text>
</comment>
<dbReference type="GeneID" id="78506330"/>
<dbReference type="InterPro" id="IPR003509">
    <property type="entry name" value="UPF0102_YraN-like"/>
</dbReference>
<gene>
    <name evidence="3" type="ORF">SAMEA4364220_00293</name>
</gene>
<dbReference type="Gene3D" id="3.40.1350.10">
    <property type="match status" value="1"/>
</dbReference>
<dbReference type="EMBL" id="LT906446">
    <property type="protein sequence ID" value="SNU95020.1"/>
    <property type="molecule type" value="Genomic_DNA"/>
</dbReference>
<dbReference type="NCBIfam" id="TIGR00252">
    <property type="entry name" value="YraN family protein"/>
    <property type="match status" value="1"/>
</dbReference>
<dbReference type="InterPro" id="IPR011856">
    <property type="entry name" value="tRNA_endonuc-like_dom_sf"/>
</dbReference>
<dbReference type="HAMAP" id="MF_00048">
    <property type="entry name" value="UPF0102"/>
    <property type="match status" value="1"/>
</dbReference>
<keyword evidence="4" id="KW-1185">Reference proteome</keyword>
<evidence type="ECO:0000256" key="1">
    <source>
        <dbReference type="ARBA" id="ARBA00006738"/>
    </source>
</evidence>
<reference evidence="3 4" key="1">
    <citation type="submission" date="2017-06" db="EMBL/GenBank/DDBJ databases">
        <authorList>
            <consortium name="Pathogen Informatics"/>
        </authorList>
    </citation>
    <scope>NUCLEOTIDE SEQUENCE [LARGE SCALE GENOMIC DNA]</scope>
    <source>
        <strain evidence="3 4">NCTC10570</strain>
    </source>
</reference>
<sequence length="119" mass="14068">MVKNNMGVRGEDAAVEYLKDKGYTILNRNFHSRFGEIDIIAKIKNIICFIEVKTRKNNCYGRPAEAVNYSKRQKIIQTAEQYLSCNFSENFMYRFDIIEVFYYDSYIFSFNHLKGAFEV</sequence>
<dbReference type="PANTHER" id="PTHR34039:SF1">
    <property type="entry name" value="UPF0102 PROTEIN YRAN"/>
    <property type="match status" value="1"/>
</dbReference>
<protein>
    <recommendedName>
        <fullName evidence="2">UPF0102 protein SAMEA4364220_00293</fullName>
    </recommendedName>
</protein>
<dbReference type="Pfam" id="PF02021">
    <property type="entry name" value="UPF0102"/>
    <property type="match status" value="1"/>
</dbReference>
<dbReference type="Proteomes" id="UP000215383">
    <property type="component" value="Chromosome 1"/>
</dbReference>
<dbReference type="NCBIfam" id="NF009150">
    <property type="entry name" value="PRK12497.1-3"/>
    <property type="match status" value="1"/>
</dbReference>
<dbReference type="PANTHER" id="PTHR34039">
    <property type="entry name" value="UPF0102 PROTEIN YRAN"/>
    <property type="match status" value="1"/>
</dbReference>
<evidence type="ECO:0000313" key="3">
    <source>
        <dbReference type="EMBL" id="SNU95020.1"/>
    </source>
</evidence>
<evidence type="ECO:0000256" key="2">
    <source>
        <dbReference type="HAMAP-Rule" id="MF_00048"/>
    </source>
</evidence>
<organism evidence="3 4">
    <name type="scientific">Megamonas hypermegale</name>
    <dbReference type="NCBI Taxonomy" id="158847"/>
    <lineage>
        <taxon>Bacteria</taxon>
        <taxon>Bacillati</taxon>
        <taxon>Bacillota</taxon>
        <taxon>Negativicutes</taxon>
        <taxon>Selenomonadales</taxon>
        <taxon>Selenomonadaceae</taxon>
        <taxon>Megamonas</taxon>
    </lineage>
</organism>
<evidence type="ECO:0000313" key="4">
    <source>
        <dbReference type="Proteomes" id="UP000215383"/>
    </source>
</evidence>
<dbReference type="CDD" id="cd20736">
    <property type="entry name" value="PoNe_Nuclease"/>
    <property type="match status" value="1"/>
</dbReference>
<dbReference type="eggNOG" id="COG0792">
    <property type="taxonomic scope" value="Bacteria"/>
</dbReference>
<dbReference type="RefSeq" id="WP_027890560.1">
    <property type="nucleotide sequence ID" value="NZ_LT906446.1"/>
</dbReference>
<dbReference type="SUPFAM" id="SSF52980">
    <property type="entry name" value="Restriction endonuclease-like"/>
    <property type="match status" value="1"/>
</dbReference>
<name>A0A239TBB3_9FIRM</name>